<name>A0A9X2NR06_9BACE</name>
<comment type="caution">
    <text evidence="2">The sequence shown here is derived from an EMBL/GenBank/DDBJ whole genome shotgun (WGS) entry which is preliminary data.</text>
</comment>
<dbReference type="Pfam" id="PF00535">
    <property type="entry name" value="Glycos_transf_2"/>
    <property type="match status" value="1"/>
</dbReference>
<dbReference type="Gene3D" id="3.90.550.10">
    <property type="entry name" value="Spore Coat Polysaccharide Biosynthesis Protein SpsA, Chain A"/>
    <property type="match status" value="1"/>
</dbReference>
<evidence type="ECO:0000313" key="3">
    <source>
        <dbReference type="Proteomes" id="UP001143192"/>
    </source>
</evidence>
<accession>A0A9X2NR06</accession>
<keyword evidence="2" id="KW-0328">Glycosyltransferase</keyword>
<keyword evidence="2" id="KW-0808">Transferase</keyword>
<protein>
    <submittedName>
        <fullName evidence="2">Glycosyltransferase</fullName>
        <ecNumber evidence="2">2.4.-.-</ecNumber>
    </submittedName>
</protein>
<dbReference type="Proteomes" id="UP001143192">
    <property type="component" value="Unassembled WGS sequence"/>
</dbReference>
<dbReference type="RefSeq" id="WP_257930380.1">
    <property type="nucleotide sequence ID" value="NZ_JAMZED010000001.1"/>
</dbReference>
<dbReference type="EC" id="2.4.-.-" evidence="2"/>
<organism evidence="2 3">
    <name type="scientific">Bacteroides muris</name>
    <name type="common">ex Fokt et al. 2023</name>
    <dbReference type="NCBI Taxonomy" id="2937417"/>
    <lineage>
        <taxon>Bacteria</taxon>
        <taxon>Pseudomonadati</taxon>
        <taxon>Bacteroidota</taxon>
        <taxon>Bacteroidia</taxon>
        <taxon>Bacteroidales</taxon>
        <taxon>Bacteroidaceae</taxon>
        <taxon>Bacteroides</taxon>
    </lineage>
</organism>
<dbReference type="EMBL" id="JAMZED010000001">
    <property type="protein sequence ID" value="MCR6503212.1"/>
    <property type="molecule type" value="Genomic_DNA"/>
</dbReference>
<dbReference type="AlphaFoldDB" id="A0A9X2NR06"/>
<dbReference type="SUPFAM" id="SSF53448">
    <property type="entry name" value="Nucleotide-diphospho-sugar transferases"/>
    <property type="match status" value="1"/>
</dbReference>
<evidence type="ECO:0000259" key="1">
    <source>
        <dbReference type="Pfam" id="PF00535"/>
    </source>
</evidence>
<reference evidence="2" key="1">
    <citation type="journal article" date="2022" name="Arch. Microbiol.">
        <title>Bacteroides muris sp. nov. isolated from the cecum of wild-derived house mice.</title>
        <authorList>
            <person name="Fokt H."/>
            <person name="Unni R."/>
            <person name="Repnik U."/>
            <person name="Schmitz R.A."/>
            <person name="Bramkamp M."/>
            <person name="Baines J.F."/>
            <person name="Unterweger D."/>
        </authorList>
    </citation>
    <scope>NUCLEOTIDE SEQUENCE</scope>
    <source>
        <strain evidence="2">KH365_2</strain>
    </source>
</reference>
<sequence length="321" mass="37827">MNTPIHSPAPVAMFVYNRLRQTQQTIEHLKRNELASRTPLYIFSDGGKDGTSWNEVRKLREYLHTVNGFREVHIIERPENFYLERNIIEGIAEVLERYDTIIVLEDDICTSPVFLKYMNEALEKYADVPRVMHIAGFTNLDIRQRGETYFTPHMSGWGWATWKNRWRHFTHYTSRAEALEGMSDREILRIEYGGAFNCLQSLDRRPIPWDICWEIAIHKQKGLCLSPTHTLIRNIGIKSGTHFSSSRLFGWYEYDRPFRTDAVTLKDIPIQENPEIENMYAQALKNHGMRYNLLGRIIRYLYLKIKTPHLSGNNHFYRTGE</sequence>
<dbReference type="GO" id="GO:0016757">
    <property type="term" value="F:glycosyltransferase activity"/>
    <property type="evidence" value="ECO:0007669"/>
    <property type="project" value="UniProtKB-KW"/>
</dbReference>
<dbReference type="InterPro" id="IPR001173">
    <property type="entry name" value="Glyco_trans_2-like"/>
</dbReference>
<reference evidence="2" key="2">
    <citation type="submission" date="2022-04" db="EMBL/GenBank/DDBJ databases">
        <authorList>
            <person name="Fokt H."/>
            <person name="Baines J."/>
        </authorList>
    </citation>
    <scope>NUCLEOTIDE SEQUENCE</scope>
    <source>
        <strain evidence="2">KH365_2</strain>
    </source>
</reference>
<evidence type="ECO:0000313" key="2">
    <source>
        <dbReference type="EMBL" id="MCR6503212.1"/>
    </source>
</evidence>
<gene>
    <name evidence="2" type="ORF">M1B79_00635</name>
</gene>
<keyword evidence="3" id="KW-1185">Reference proteome</keyword>
<feature type="domain" description="Glycosyltransferase 2-like" evidence="1">
    <location>
        <begin position="11"/>
        <end position="146"/>
    </location>
</feature>
<proteinExistence type="predicted"/>
<dbReference type="InterPro" id="IPR029044">
    <property type="entry name" value="Nucleotide-diphossugar_trans"/>
</dbReference>